<evidence type="ECO:0000313" key="1">
    <source>
        <dbReference type="EMBL" id="KAG8077590.1"/>
    </source>
</evidence>
<proteinExistence type="predicted"/>
<reference evidence="1" key="1">
    <citation type="journal article" date="2021" name="bioRxiv">
        <title>Whole Genome Assembly and Annotation of Northern Wild Rice, Zizania palustris L., Supports a Whole Genome Duplication in the Zizania Genus.</title>
        <authorList>
            <person name="Haas M."/>
            <person name="Kono T."/>
            <person name="Macchietto M."/>
            <person name="Millas R."/>
            <person name="McGilp L."/>
            <person name="Shao M."/>
            <person name="Duquette J."/>
            <person name="Hirsch C.N."/>
            <person name="Kimball J."/>
        </authorList>
    </citation>
    <scope>NUCLEOTIDE SEQUENCE</scope>
    <source>
        <tissue evidence="1">Fresh leaf tissue</tissue>
    </source>
</reference>
<dbReference type="AlphaFoldDB" id="A0A8J5T7Z6"/>
<comment type="caution">
    <text evidence="1">The sequence shown here is derived from an EMBL/GenBank/DDBJ whole genome shotgun (WGS) entry which is preliminary data.</text>
</comment>
<evidence type="ECO:0000313" key="2">
    <source>
        <dbReference type="Proteomes" id="UP000729402"/>
    </source>
</evidence>
<dbReference type="EMBL" id="JAAALK010000282">
    <property type="protein sequence ID" value="KAG8077590.1"/>
    <property type="molecule type" value="Genomic_DNA"/>
</dbReference>
<organism evidence="1 2">
    <name type="scientific">Zizania palustris</name>
    <name type="common">Northern wild rice</name>
    <dbReference type="NCBI Taxonomy" id="103762"/>
    <lineage>
        <taxon>Eukaryota</taxon>
        <taxon>Viridiplantae</taxon>
        <taxon>Streptophyta</taxon>
        <taxon>Embryophyta</taxon>
        <taxon>Tracheophyta</taxon>
        <taxon>Spermatophyta</taxon>
        <taxon>Magnoliopsida</taxon>
        <taxon>Liliopsida</taxon>
        <taxon>Poales</taxon>
        <taxon>Poaceae</taxon>
        <taxon>BOP clade</taxon>
        <taxon>Oryzoideae</taxon>
        <taxon>Oryzeae</taxon>
        <taxon>Zizaniinae</taxon>
        <taxon>Zizania</taxon>
    </lineage>
</organism>
<name>A0A8J5T7Z6_ZIZPA</name>
<keyword evidence="2" id="KW-1185">Reference proteome</keyword>
<accession>A0A8J5T7Z6</accession>
<reference evidence="1" key="2">
    <citation type="submission" date="2021-02" db="EMBL/GenBank/DDBJ databases">
        <authorList>
            <person name="Kimball J.A."/>
            <person name="Haas M.W."/>
            <person name="Macchietto M."/>
            <person name="Kono T."/>
            <person name="Duquette J."/>
            <person name="Shao M."/>
        </authorList>
    </citation>
    <scope>NUCLEOTIDE SEQUENCE</scope>
    <source>
        <tissue evidence="1">Fresh leaf tissue</tissue>
    </source>
</reference>
<gene>
    <name evidence="1" type="ORF">GUJ93_ZPchr0007g6002</name>
</gene>
<protein>
    <submittedName>
        <fullName evidence="1">Uncharacterized protein</fullName>
    </submittedName>
</protein>
<sequence length="121" mass="13614">MHREGSPLERQKQGRLNDGLCRLNDLETSNRNNYQREQVHAVTQMPLLVLATGENRSWLAARDVATARESERASSHHGRQQQAAAVHCTRALHSFACVLPAAPDLTFQVKVLVHAQFRHSL</sequence>
<dbReference type="Proteomes" id="UP000729402">
    <property type="component" value="Unassembled WGS sequence"/>
</dbReference>